<evidence type="ECO:0000259" key="9">
    <source>
        <dbReference type="PROSITE" id="PS50003"/>
    </source>
</evidence>
<proteinExistence type="predicted"/>
<evidence type="ECO:0000256" key="6">
    <source>
        <dbReference type="ARBA" id="ARBA00022833"/>
    </source>
</evidence>
<dbReference type="Gene3D" id="3.30.40.10">
    <property type="entry name" value="Zinc/RING finger domain, C3HC4 (zinc finger)"/>
    <property type="match status" value="1"/>
</dbReference>
<reference evidence="12 13" key="1">
    <citation type="journal article" date="2019" name="PLoS Negl. Trop. Dis.">
        <title>Whole genome sequencing of Entamoeba nuttalli reveals mammalian host-related molecular signatures and a novel octapeptide-repeat surface protein.</title>
        <authorList>
            <person name="Tanaka M."/>
            <person name="Makiuchi T."/>
            <person name="Komiyama T."/>
            <person name="Shiina T."/>
            <person name="Osaki K."/>
            <person name="Tachibana H."/>
        </authorList>
    </citation>
    <scope>NUCLEOTIDE SEQUENCE [LARGE SCALE GENOMIC DNA]</scope>
    <source>
        <strain evidence="12 13">P19-061405</strain>
    </source>
</reference>
<dbReference type="InterPro" id="IPR011993">
    <property type="entry name" value="PH-like_dom_sf"/>
</dbReference>
<keyword evidence="3" id="KW-0344">Guanine-nucleotide releasing factor</keyword>
<dbReference type="PROSITE" id="PS50010">
    <property type="entry name" value="DH_2"/>
    <property type="match status" value="1"/>
</dbReference>
<dbReference type="SUPFAM" id="SSF50729">
    <property type="entry name" value="PH domain-like"/>
    <property type="match status" value="1"/>
</dbReference>
<dbReference type="PROSITE" id="PS50178">
    <property type="entry name" value="ZF_FYVE"/>
    <property type="match status" value="1"/>
</dbReference>
<evidence type="ECO:0000256" key="2">
    <source>
        <dbReference type="ARBA" id="ARBA00022490"/>
    </source>
</evidence>
<sequence length="555" mass="64307">MEGITKESKKPLTKRQRVAQEILTTEVSYVKSLEDCEKYYHEVLKQSKIAKQEEVDDVFRDFDQIIAVNEQLKKTLMTEDENEDLEDVIVVKFKTIVPFLKAYKQFVSYNEKAFNIIADWEDNKAMNELLEQCRESLPGDIKHDLRSFLIMPVQRLPRYVLLLKELQKNTPKDHKDYDILNETLTKMEEVTKDVNESIKESERRLALFRMKKVLTNYSAFNESVAKKGEKYEKDIVQAHRFFVQEGELTKVCRKANKERYFVLFNDILIYGEGNEHSVQISEVFKMKSTIIKDNKDTDKIQNAFQIMNSERSFVVFAKSKEEKELWFKNISEQIKNAKETIGDKGQDEFIRPVFVPDSDSPECALCKVKFTFVNRRHHCRKCGKCICGECSKGRIPITPQSTVLERVCKVCFNEYSLNHPDDRRLSKVSSSKKLVKEKEKKNENFEMSEAKGCTKEEFKIEGTNDIIRDNEEVKAESTALKESKDTEENNVMSSINVANNRASKWVLGSRSTVGDKQQIPITKPRVSTTSSGNKSVFFKKTGHNPALVQNFTSEL</sequence>
<keyword evidence="2" id="KW-0963">Cytoplasm</keyword>
<feature type="domain" description="DH" evidence="10">
    <location>
        <begin position="14"/>
        <end position="197"/>
    </location>
</feature>
<evidence type="ECO:0000259" key="11">
    <source>
        <dbReference type="PROSITE" id="PS50178"/>
    </source>
</evidence>
<dbReference type="SMART" id="SM00325">
    <property type="entry name" value="RhoGEF"/>
    <property type="match status" value="1"/>
</dbReference>
<keyword evidence="6" id="KW-0862">Zinc</keyword>
<dbReference type="Pfam" id="PF01363">
    <property type="entry name" value="FYVE"/>
    <property type="match status" value="1"/>
</dbReference>
<dbReference type="PANTHER" id="PTHR12673:SF263">
    <property type="entry name" value="PLECKSTRIN DOMAIN-CONTAINING PROTEIN"/>
    <property type="match status" value="1"/>
</dbReference>
<dbReference type="InterPro" id="IPR017455">
    <property type="entry name" value="Znf_FYVE-rel"/>
</dbReference>
<feature type="domain" description="PH" evidence="9">
    <location>
        <begin position="241"/>
        <end position="335"/>
    </location>
</feature>
<dbReference type="PROSITE" id="PS50003">
    <property type="entry name" value="PH_DOMAIN"/>
    <property type="match status" value="1"/>
</dbReference>
<keyword evidence="4" id="KW-0479">Metal-binding</keyword>
<evidence type="ECO:0000256" key="8">
    <source>
        <dbReference type="PROSITE-ProRule" id="PRU00091"/>
    </source>
</evidence>
<keyword evidence="13" id="KW-1185">Reference proteome</keyword>
<dbReference type="Proteomes" id="UP001628156">
    <property type="component" value="Unassembled WGS sequence"/>
</dbReference>
<dbReference type="PROSITE" id="PS00741">
    <property type="entry name" value="DH_1"/>
    <property type="match status" value="1"/>
</dbReference>
<dbReference type="CDD" id="cd00160">
    <property type="entry name" value="RhoGEF"/>
    <property type="match status" value="1"/>
</dbReference>
<dbReference type="Gene3D" id="1.20.900.10">
    <property type="entry name" value="Dbl homology (DH) domain"/>
    <property type="match status" value="1"/>
</dbReference>
<evidence type="ECO:0000256" key="1">
    <source>
        <dbReference type="ARBA" id="ARBA00004245"/>
    </source>
</evidence>
<evidence type="ECO:0008006" key="14">
    <source>
        <dbReference type="Google" id="ProtNLM"/>
    </source>
</evidence>
<dbReference type="Pfam" id="PF00621">
    <property type="entry name" value="RhoGEF"/>
    <property type="match status" value="1"/>
</dbReference>
<dbReference type="InterPro" id="IPR051092">
    <property type="entry name" value="FYVE_RhoGEF_PH"/>
</dbReference>
<evidence type="ECO:0000256" key="5">
    <source>
        <dbReference type="ARBA" id="ARBA00022771"/>
    </source>
</evidence>
<keyword evidence="7" id="KW-0206">Cytoskeleton</keyword>
<dbReference type="SMART" id="SM00233">
    <property type="entry name" value="PH"/>
    <property type="match status" value="1"/>
</dbReference>
<dbReference type="Pfam" id="PF00169">
    <property type="entry name" value="PH"/>
    <property type="match status" value="1"/>
</dbReference>
<comment type="subcellular location">
    <subcellularLocation>
        <location evidence="1">Cytoplasm</location>
        <location evidence="1">Cytoskeleton</location>
    </subcellularLocation>
</comment>
<evidence type="ECO:0000313" key="13">
    <source>
        <dbReference type="Proteomes" id="UP001628156"/>
    </source>
</evidence>
<dbReference type="InterPro" id="IPR013083">
    <property type="entry name" value="Znf_RING/FYVE/PHD"/>
</dbReference>
<comment type="caution">
    <text evidence="12">The sequence shown here is derived from an EMBL/GenBank/DDBJ whole genome shotgun (WGS) entry which is preliminary data.</text>
</comment>
<dbReference type="SUPFAM" id="SSF57903">
    <property type="entry name" value="FYVE/PHD zinc finger"/>
    <property type="match status" value="1"/>
</dbReference>
<dbReference type="InterPro" id="IPR000306">
    <property type="entry name" value="Znf_FYVE"/>
</dbReference>
<dbReference type="InterPro" id="IPR000219">
    <property type="entry name" value="DH_dom"/>
</dbReference>
<evidence type="ECO:0000259" key="10">
    <source>
        <dbReference type="PROSITE" id="PS50010"/>
    </source>
</evidence>
<dbReference type="InterPro" id="IPR001849">
    <property type="entry name" value="PH_domain"/>
</dbReference>
<keyword evidence="5 8" id="KW-0863">Zinc-finger</keyword>
<evidence type="ECO:0000256" key="4">
    <source>
        <dbReference type="ARBA" id="ARBA00022723"/>
    </source>
</evidence>
<gene>
    <name evidence="12" type="ORF">ENUP19_0038G0059</name>
</gene>
<dbReference type="InterPro" id="IPR011011">
    <property type="entry name" value="Znf_FYVE_PHD"/>
</dbReference>
<organism evidence="12 13">
    <name type="scientific">Entamoeba nuttalli</name>
    <dbReference type="NCBI Taxonomy" id="412467"/>
    <lineage>
        <taxon>Eukaryota</taxon>
        <taxon>Amoebozoa</taxon>
        <taxon>Evosea</taxon>
        <taxon>Archamoebae</taxon>
        <taxon>Mastigamoebida</taxon>
        <taxon>Entamoebidae</taxon>
        <taxon>Entamoeba</taxon>
    </lineage>
</organism>
<dbReference type="Gene3D" id="2.30.29.30">
    <property type="entry name" value="Pleckstrin-homology domain (PH domain)/Phosphotyrosine-binding domain (PTB)"/>
    <property type="match status" value="1"/>
</dbReference>
<dbReference type="SUPFAM" id="SSF48065">
    <property type="entry name" value="DBL homology domain (DH-domain)"/>
    <property type="match status" value="1"/>
</dbReference>
<accession>A0ABQ0D9P7</accession>
<evidence type="ECO:0000313" key="12">
    <source>
        <dbReference type="EMBL" id="GAB1219581.1"/>
    </source>
</evidence>
<protein>
    <recommendedName>
        <fullName evidence="14">Rho guanine nucleotide exchange factor</fullName>
    </recommendedName>
</protein>
<dbReference type="PANTHER" id="PTHR12673">
    <property type="entry name" value="FACIOGENITAL DYSPLASIA PROTEIN"/>
    <property type="match status" value="1"/>
</dbReference>
<evidence type="ECO:0000256" key="3">
    <source>
        <dbReference type="ARBA" id="ARBA00022658"/>
    </source>
</evidence>
<dbReference type="InterPro" id="IPR001331">
    <property type="entry name" value="GDS_CDC24_CS"/>
</dbReference>
<evidence type="ECO:0000256" key="7">
    <source>
        <dbReference type="ARBA" id="ARBA00023212"/>
    </source>
</evidence>
<dbReference type="EMBL" id="BAAFRS010000038">
    <property type="protein sequence ID" value="GAB1219581.1"/>
    <property type="molecule type" value="Genomic_DNA"/>
</dbReference>
<name>A0ABQ0D9P7_9EUKA</name>
<feature type="domain" description="FYVE-type" evidence="11">
    <location>
        <begin position="357"/>
        <end position="416"/>
    </location>
</feature>
<dbReference type="InterPro" id="IPR035899">
    <property type="entry name" value="DBL_dom_sf"/>
</dbReference>
<dbReference type="SMART" id="SM00064">
    <property type="entry name" value="FYVE"/>
    <property type="match status" value="1"/>
</dbReference>